<reference evidence="1 2" key="1">
    <citation type="journal article" date="2012" name="PLoS Pathog.">
        <title>Diverse lifestyles and strategies of plant pathogenesis encoded in the genomes of eighteen Dothideomycetes fungi.</title>
        <authorList>
            <person name="Ohm R.A."/>
            <person name="Feau N."/>
            <person name="Henrissat B."/>
            <person name="Schoch C.L."/>
            <person name="Horwitz B.A."/>
            <person name="Barry K.W."/>
            <person name="Condon B.J."/>
            <person name="Copeland A.C."/>
            <person name="Dhillon B."/>
            <person name="Glaser F."/>
            <person name="Hesse C.N."/>
            <person name="Kosti I."/>
            <person name="LaButti K."/>
            <person name="Lindquist E.A."/>
            <person name="Lucas S."/>
            <person name="Salamov A.A."/>
            <person name="Bradshaw R.E."/>
            <person name="Ciuffetti L."/>
            <person name="Hamelin R.C."/>
            <person name="Kema G.H.J."/>
            <person name="Lawrence C."/>
            <person name="Scott J.A."/>
            <person name="Spatafora J.W."/>
            <person name="Turgeon B.G."/>
            <person name="de Wit P.J.G.M."/>
            <person name="Zhong S."/>
            <person name="Goodwin S.B."/>
            <person name="Grigoriev I.V."/>
        </authorList>
    </citation>
    <scope>NUCLEOTIDE SEQUENCE [LARGE SCALE GENOMIC DNA]</scope>
    <source>
        <strain evidence="2">C4 / ATCC 48331 / race T</strain>
    </source>
</reference>
<reference evidence="2" key="2">
    <citation type="journal article" date="2013" name="PLoS Genet.">
        <title>Comparative genome structure, secondary metabolite, and effector coding capacity across Cochliobolus pathogens.</title>
        <authorList>
            <person name="Condon B.J."/>
            <person name="Leng Y."/>
            <person name="Wu D."/>
            <person name="Bushley K.E."/>
            <person name="Ohm R.A."/>
            <person name="Otillar R."/>
            <person name="Martin J."/>
            <person name="Schackwitz W."/>
            <person name="Grimwood J."/>
            <person name="MohdZainudin N."/>
            <person name="Xue C."/>
            <person name="Wang R."/>
            <person name="Manning V.A."/>
            <person name="Dhillon B."/>
            <person name="Tu Z.J."/>
            <person name="Steffenson B.J."/>
            <person name="Salamov A."/>
            <person name="Sun H."/>
            <person name="Lowry S."/>
            <person name="LaButti K."/>
            <person name="Han J."/>
            <person name="Copeland A."/>
            <person name="Lindquist E."/>
            <person name="Barry K."/>
            <person name="Schmutz J."/>
            <person name="Baker S.E."/>
            <person name="Ciuffetti L.M."/>
            <person name="Grigoriev I.V."/>
            <person name="Zhong S."/>
            <person name="Turgeon B.G."/>
        </authorList>
    </citation>
    <scope>NUCLEOTIDE SEQUENCE [LARGE SCALE GENOMIC DNA]</scope>
    <source>
        <strain evidence="2">C4 / ATCC 48331 / race T</strain>
    </source>
</reference>
<dbReference type="Proteomes" id="UP000012338">
    <property type="component" value="Unassembled WGS sequence"/>
</dbReference>
<protein>
    <submittedName>
        <fullName evidence="1">Uncharacterized protein</fullName>
    </submittedName>
</protein>
<proteinExistence type="predicted"/>
<feature type="non-terminal residue" evidence="1">
    <location>
        <position position="1"/>
    </location>
</feature>
<name>N4WTY8_COCH4</name>
<keyword evidence="2" id="KW-1185">Reference proteome</keyword>
<dbReference type="AlphaFoldDB" id="N4WTY8"/>
<dbReference type="HOGENOM" id="CLU_3111877_0_0_1"/>
<evidence type="ECO:0000313" key="1">
    <source>
        <dbReference type="EMBL" id="ENH99682.1"/>
    </source>
</evidence>
<accession>N4WTY8</accession>
<dbReference type="EMBL" id="KB733483">
    <property type="protein sequence ID" value="ENH99682.1"/>
    <property type="molecule type" value="Genomic_DNA"/>
</dbReference>
<gene>
    <name evidence="1" type="ORF">COCC4DRAFT_152771</name>
</gene>
<organism evidence="1 2">
    <name type="scientific">Cochliobolus heterostrophus (strain C4 / ATCC 48331 / race T)</name>
    <name type="common">Southern corn leaf blight fungus</name>
    <name type="synonym">Bipolaris maydis</name>
    <dbReference type="NCBI Taxonomy" id="665024"/>
    <lineage>
        <taxon>Eukaryota</taxon>
        <taxon>Fungi</taxon>
        <taxon>Dikarya</taxon>
        <taxon>Ascomycota</taxon>
        <taxon>Pezizomycotina</taxon>
        <taxon>Dothideomycetes</taxon>
        <taxon>Pleosporomycetidae</taxon>
        <taxon>Pleosporales</taxon>
        <taxon>Pleosporineae</taxon>
        <taxon>Pleosporaceae</taxon>
        <taxon>Bipolaris</taxon>
    </lineage>
</organism>
<sequence>REVWDGVAIPLCTAIPDGQPWGDGTSHDSKPCNSHYFLKWTWLALKLVVSC</sequence>
<evidence type="ECO:0000313" key="2">
    <source>
        <dbReference type="Proteomes" id="UP000012338"/>
    </source>
</evidence>